<evidence type="ECO:0000256" key="1">
    <source>
        <dbReference type="ARBA" id="ARBA00004141"/>
    </source>
</evidence>
<keyword evidence="5" id="KW-0851">Voltage-gated channel</keyword>
<dbReference type="InterPro" id="IPR016449">
    <property type="entry name" value="K_chnl_inward-rec_Kir"/>
</dbReference>
<evidence type="ECO:0000256" key="10">
    <source>
        <dbReference type="ARBA" id="ARBA00023303"/>
    </source>
</evidence>
<protein>
    <submittedName>
        <fullName evidence="14">ATP-sensitive inward rectifier potassium channel 10</fullName>
    </submittedName>
</protein>
<dbReference type="InterPro" id="IPR041647">
    <property type="entry name" value="IRK_C"/>
</dbReference>
<evidence type="ECO:0000256" key="7">
    <source>
        <dbReference type="ARBA" id="ARBA00022989"/>
    </source>
</evidence>
<evidence type="ECO:0000256" key="4">
    <source>
        <dbReference type="ARBA" id="ARBA00022692"/>
    </source>
</evidence>
<dbReference type="Pfam" id="PF07885">
    <property type="entry name" value="Ion_trans_2"/>
    <property type="match status" value="1"/>
</dbReference>
<comment type="subcellular location">
    <subcellularLocation>
        <location evidence="1">Membrane</location>
        <topology evidence="1">Multi-pass membrane protein</topology>
    </subcellularLocation>
</comment>
<keyword evidence="3" id="KW-0633">Potassium transport</keyword>
<evidence type="ECO:0000256" key="9">
    <source>
        <dbReference type="ARBA" id="ARBA00023136"/>
    </source>
</evidence>
<dbReference type="InterPro" id="IPR014756">
    <property type="entry name" value="Ig_E-set"/>
</dbReference>
<feature type="transmembrane region" description="Helical" evidence="11">
    <location>
        <begin position="119"/>
        <end position="144"/>
    </location>
</feature>
<keyword evidence="2" id="KW-0813">Transport</keyword>
<dbReference type="SUPFAM" id="SSF81296">
    <property type="entry name" value="E set domains"/>
    <property type="match status" value="1"/>
</dbReference>
<feature type="transmembrane region" description="Helical" evidence="11">
    <location>
        <begin position="60"/>
        <end position="81"/>
    </location>
</feature>
<dbReference type="InterPro" id="IPR013099">
    <property type="entry name" value="K_chnl_dom"/>
</dbReference>
<feature type="domain" description="Potassium channel" evidence="12">
    <location>
        <begin position="76"/>
        <end position="146"/>
    </location>
</feature>
<proteinExistence type="predicted"/>
<keyword evidence="15" id="KW-1185">Reference proteome</keyword>
<keyword evidence="9 11" id="KW-0472">Membrane</keyword>
<reference evidence="14 15" key="1">
    <citation type="submission" date="2020-01" db="EMBL/GenBank/DDBJ databases">
        <authorList>
            <person name="Lee S.D."/>
        </authorList>
    </citation>
    <scope>NUCLEOTIDE SEQUENCE [LARGE SCALE GENOMIC DNA]</scope>
    <source>
        <strain evidence="14 15">SAP-35</strain>
    </source>
</reference>
<evidence type="ECO:0000256" key="6">
    <source>
        <dbReference type="ARBA" id="ARBA00022958"/>
    </source>
</evidence>
<keyword evidence="6" id="KW-0630">Potassium</keyword>
<dbReference type="InterPro" id="IPR013518">
    <property type="entry name" value="K_chnl_inward-rec_Kir_cyto"/>
</dbReference>
<reference evidence="15" key="2">
    <citation type="submission" date="2023-07" db="EMBL/GenBank/DDBJ databases">
        <title>Duganella aceri sp. nov., isolated from tree sap.</title>
        <authorList>
            <person name="Kim I.S."/>
        </authorList>
    </citation>
    <scope>NUCLEOTIDE SEQUENCE [LARGE SCALE GENOMIC DNA]</scope>
    <source>
        <strain evidence="15">SAP-35</strain>
    </source>
</reference>
<dbReference type="Pfam" id="PF17655">
    <property type="entry name" value="IRK_C"/>
    <property type="match status" value="1"/>
</dbReference>
<feature type="domain" description="Inward rectifier potassium channel C-terminal" evidence="13">
    <location>
        <begin position="153"/>
        <end position="306"/>
    </location>
</feature>
<dbReference type="PRINTS" id="PR00169">
    <property type="entry name" value="KCHANNEL"/>
</dbReference>
<dbReference type="PRINTS" id="PR01320">
    <property type="entry name" value="KIRCHANNEL"/>
</dbReference>
<dbReference type="Gene3D" id="1.10.287.70">
    <property type="match status" value="1"/>
</dbReference>
<evidence type="ECO:0000313" key="15">
    <source>
        <dbReference type="Proteomes" id="UP000666369"/>
    </source>
</evidence>
<dbReference type="EMBL" id="JAADJT010000005">
    <property type="protein sequence ID" value="NGZ84994.1"/>
    <property type="molecule type" value="Genomic_DNA"/>
</dbReference>
<evidence type="ECO:0000256" key="5">
    <source>
        <dbReference type="ARBA" id="ARBA00022882"/>
    </source>
</evidence>
<accession>A0ABX0FKK7</accession>
<comment type="caution">
    <text evidence="14">The sequence shown here is derived from an EMBL/GenBank/DDBJ whole genome shotgun (WGS) entry which is preliminary data.</text>
</comment>
<dbReference type="Gene3D" id="2.60.40.1400">
    <property type="entry name" value="G protein-activated inward rectifier potassium channel 1"/>
    <property type="match status" value="1"/>
</dbReference>
<evidence type="ECO:0000256" key="3">
    <source>
        <dbReference type="ARBA" id="ARBA00022538"/>
    </source>
</evidence>
<evidence type="ECO:0000256" key="2">
    <source>
        <dbReference type="ARBA" id="ARBA00022448"/>
    </source>
</evidence>
<organism evidence="14 15">
    <name type="scientific">Duganella aceris</name>
    <dbReference type="NCBI Taxonomy" id="2703883"/>
    <lineage>
        <taxon>Bacteria</taxon>
        <taxon>Pseudomonadati</taxon>
        <taxon>Pseudomonadota</taxon>
        <taxon>Betaproteobacteria</taxon>
        <taxon>Burkholderiales</taxon>
        <taxon>Oxalobacteraceae</taxon>
        <taxon>Telluria group</taxon>
        <taxon>Duganella</taxon>
    </lineage>
</organism>
<dbReference type="PANTHER" id="PTHR11767:SF102">
    <property type="entry name" value="INWARDLY RECTIFYING POTASSIUM CHANNEL 1, ISOFORM F"/>
    <property type="match status" value="1"/>
</dbReference>
<evidence type="ECO:0000256" key="8">
    <source>
        <dbReference type="ARBA" id="ARBA00023065"/>
    </source>
</evidence>
<dbReference type="RefSeq" id="WP_166102959.1">
    <property type="nucleotide sequence ID" value="NZ_JAADJT010000005.1"/>
</dbReference>
<sequence length="324" mass="36040">MSERPPHPASPPAQTVKRPKVGNVRGEFQMGTSRIKRVGVNRWYWGDIYHWMLTLSWPRFFLLIGVLYFITNLGFALAFFAVPGSISNARPGYFPDCVFFSIETLATVGYGYMNPGSTYGHIVASTEILLGMVEVAAVTGLLFARFSRPTSRIMFSDVAVVTPFNGVPTLMLRAGNERANLILEASVRASLIRRETTLEGQIFTRFYDLELERKNSGIFALTWTIMHRIDENSPLFGKTQQDLHDEGATLAVAMSGTDDTLNDFVHARQTYAAEHIFFGHHFADIMSDKQEGDVRILDYSKFHDIYPDGSSGGSMPGAALAHPG</sequence>
<dbReference type="PANTHER" id="PTHR11767">
    <property type="entry name" value="INWARD RECTIFIER POTASSIUM CHANNEL"/>
    <property type="match status" value="1"/>
</dbReference>
<gene>
    <name evidence="14" type="ORF">GW587_12115</name>
</gene>
<evidence type="ECO:0000259" key="13">
    <source>
        <dbReference type="Pfam" id="PF17655"/>
    </source>
</evidence>
<dbReference type="SUPFAM" id="SSF81324">
    <property type="entry name" value="Voltage-gated potassium channels"/>
    <property type="match status" value="1"/>
</dbReference>
<evidence type="ECO:0000256" key="11">
    <source>
        <dbReference type="SAM" id="Phobius"/>
    </source>
</evidence>
<keyword evidence="8" id="KW-0406">Ion transport</keyword>
<evidence type="ECO:0000259" key="12">
    <source>
        <dbReference type="Pfam" id="PF07885"/>
    </source>
</evidence>
<evidence type="ECO:0000313" key="14">
    <source>
        <dbReference type="EMBL" id="NGZ84994.1"/>
    </source>
</evidence>
<keyword evidence="4 11" id="KW-0812">Transmembrane</keyword>
<name>A0ABX0FKK7_9BURK</name>
<dbReference type="GO" id="GO:0034220">
    <property type="term" value="P:monoatomic ion transmembrane transport"/>
    <property type="evidence" value="ECO:0007669"/>
    <property type="project" value="UniProtKB-KW"/>
</dbReference>
<keyword evidence="7 11" id="KW-1133">Transmembrane helix</keyword>
<keyword evidence="10 14" id="KW-0407">Ion channel</keyword>
<dbReference type="Proteomes" id="UP000666369">
    <property type="component" value="Unassembled WGS sequence"/>
</dbReference>